<dbReference type="Proteomes" id="UP000013827">
    <property type="component" value="Unassembled WGS sequence"/>
</dbReference>
<dbReference type="GeneID" id="17275086"/>
<sequence length="295" mass="31714">MQAELREQLDALQISMEAEARRADAAEAERSRLYDKMEGIMRTREGLIDALAEAQRKREQGRVRTIMTSAGTPRAGAFPLRSFAAKSYRCSADDGITTGRCFVLLGVFFPGFLPFGSTCRVSRTAVMWDANIGPGCADSPGVSHLPRISPLLWVGNEIAPSVGSFDVVVSTVPPRSCRTGARQPELTTHAIMFADGQGSETAAGVAFAKRCILEGAECVAAAVAAGKSVLVHCAWGQNRSCAICCAFAVLHRSMSANEAIDYVRERNIAERSYAGQQPPGGAMHNRVGDRLTFIE</sequence>
<organism evidence="3 4">
    <name type="scientific">Emiliania huxleyi (strain CCMP1516)</name>
    <dbReference type="NCBI Taxonomy" id="280463"/>
    <lineage>
        <taxon>Eukaryota</taxon>
        <taxon>Haptista</taxon>
        <taxon>Haptophyta</taxon>
        <taxon>Prymnesiophyceae</taxon>
        <taxon>Isochrysidales</taxon>
        <taxon>Noelaerhabdaceae</taxon>
        <taxon>Emiliania</taxon>
    </lineage>
</organism>
<reference evidence="4" key="1">
    <citation type="journal article" date="2013" name="Nature">
        <title>Pan genome of the phytoplankton Emiliania underpins its global distribution.</title>
        <authorList>
            <person name="Read B.A."/>
            <person name="Kegel J."/>
            <person name="Klute M.J."/>
            <person name="Kuo A."/>
            <person name="Lefebvre S.C."/>
            <person name="Maumus F."/>
            <person name="Mayer C."/>
            <person name="Miller J."/>
            <person name="Monier A."/>
            <person name="Salamov A."/>
            <person name="Young J."/>
            <person name="Aguilar M."/>
            <person name="Claverie J.M."/>
            <person name="Frickenhaus S."/>
            <person name="Gonzalez K."/>
            <person name="Herman E.K."/>
            <person name="Lin Y.C."/>
            <person name="Napier J."/>
            <person name="Ogata H."/>
            <person name="Sarno A.F."/>
            <person name="Shmutz J."/>
            <person name="Schroeder D."/>
            <person name="de Vargas C."/>
            <person name="Verret F."/>
            <person name="von Dassow P."/>
            <person name="Valentin K."/>
            <person name="Van de Peer Y."/>
            <person name="Wheeler G."/>
            <person name="Dacks J.B."/>
            <person name="Delwiche C.F."/>
            <person name="Dyhrman S.T."/>
            <person name="Glockner G."/>
            <person name="John U."/>
            <person name="Richards T."/>
            <person name="Worden A.Z."/>
            <person name="Zhang X."/>
            <person name="Grigoriev I.V."/>
            <person name="Allen A.E."/>
            <person name="Bidle K."/>
            <person name="Borodovsky M."/>
            <person name="Bowler C."/>
            <person name="Brownlee C."/>
            <person name="Cock J.M."/>
            <person name="Elias M."/>
            <person name="Gladyshev V.N."/>
            <person name="Groth M."/>
            <person name="Guda C."/>
            <person name="Hadaegh A."/>
            <person name="Iglesias-Rodriguez M.D."/>
            <person name="Jenkins J."/>
            <person name="Jones B.M."/>
            <person name="Lawson T."/>
            <person name="Leese F."/>
            <person name="Lindquist E."/>
            <person name="Lobanov A."/>
            <person name="Lomsadze A."/>
            <person name="Malik S.B."/>
            <person name="Marsh M.E."/>
            <person name="Mackinder L."/>
            <person name="Mock T."/>
            <person name="Mueller-Roeber B."/>
            <person name="Pagarete A."/>
            <person name="Parker M."/>
            <person name="Probert I."/>
            <person name="Quesneville H."/>
            <person name="Raines C."/>
            <person name="Rensing S.A."/>
            <person name="Riano-Pachon D.M."/>
            <person name="Richier S."/>
            <person name="Rokitta S."/>
            <person name="Shiraiwa Y."/>
            <person name="Soanes D.M."/>
            <person name="van der Giezen M."/>
            <person name="Wahlund T.M."/>
            <person name="Williams B."/>
            <person name="Wilson W."/>
            <person name="Wolfe G."/>
            <person name="Wurch L.L."/>
        </authorList>
    </citation>
    <scope>NUCLEOTIDE SEQUENCE</scope>
</reference>
<dbReference type="PaxDb" id="2903-EOD29812"/>
<keyword evidence="1" id="KW-0175">Coiled coil</keyword>
<dbReference type="InterPro" id="IPR000387">
    <property type="entry name" value="Tyr_Pase_dom"/>
</dbReference>
<evidence type="ECO:0000259" key="2">
    <source>
        <dbReference type="PROSITE" id="PS50056"/>
    </source>
</evidence>
<dbReference type="SUPFAM" id="SSF52799">
    <property type="entry name" value="(Phosphotyrosine protein) phosphatases II"/>
    <property type="match status" value="1"/>
</dbReference>
<dbReference type="PROSITE" id="PS50056">
    <property type="entry name" value="TYR_PHOSPHATASE_2"/>
    <property type="match status" value="1"/>
</dbReference>
<evidence type="ECO:0000256" key="1">
    <source>
        <dbReference type="SAM" id="Coils"/>
    </source>
</evidence>
<dbReference type="Pfam" id="PF00782">
    <property type="entry name" value="DSPc"/>
    <property type="match status" value="1"/>
</dbReference>
<dbReference type="AlphaFoldDB" id="A0A0D3K227"/>
<dbReference type="InterPro" id="IPR029021">
    <property type="entry name" value="Prot-tyrosine_phosphatase-like"/>
</dbReference>
<feature type="coiled-coil region" evidence="1">
    <location>
        <begin position="2"/>
        <end position="36"/>
    </location>
</feature>
<reference evidence="3" key="2">
    <citation type="submission" date="2024-10" db="UniProtKB">
        <authorList>
            <consortium name="EnsemblProtists"/>
        </authorList>
    </citation>
    <scope>IDENTIFICATION</scope>
</reference>
<accession>A0A0D3K227</accession>
<dbReference type="KEGG" id="ehx:EMIHUDRAFT_233361"/>
<feature type="domain" description="Tyrosine specific protein phosphatases" evidence="2">
    <location>
        <begin position="210"/>
        <end position="267"/>
    </location>
</feature>
<dbReference type="RefSeq" id="XP_005782241.1">
    <property type="nucleotide sequence ID" value="XM_005782184.1"/>
</dbReference>
<evidence type="ECO:0000313" key="4">
    <source>
        <dbReference type="Proteomes" id="UP000013827"/>
    </source>
</evidence>
<dbReference type="CDD" id="cd14498">
    <property type="entry name" value="DSP"/>
    <property type="match status" value="1"/>
</dbReference>
<name>A0A0D3K227_EMIH1</name>
<dbReference type="InterPro" id="IPR000340">
    <property type="entry name" value="Dual-sp_phosphatase_cat-dom"/>
</dbReference>
<dbReference type="HOGENOM" id="CLU_944727_0_0_1"/>
<protein>
    <recommendedName>
        <fullName evidence="2">Tyrosine specific protein phosphatases domain-containing protein</fullName>
    </recommendedName>
</protein>
<keyword evidence="4" id="KW-1185">Reference proteome</keyword>
<evidence type="ECO:0000313" key="3">
    <source>
        <dbReference type="EnsemblProtists" id="EOD29812"/>
    </source>
</evidence>
<dbReference type="EnsemblProtists" id="EOD29812">
    <property type="protein sequence ID" value="EOD29812"/>
    <property type="gene ID" value="EMIHUDRAFT_233361"/>
</dbReference>
<proteinExistence type="predicted"/>
<dbReference type="Gene3D" id="3.90.190.10">
    <property type="entry name" value="Protein tyrosine phosphatase superfamily"/>
    <property type="match status" value="1"/>
</dbReference>